<gene>
    <name evidence="1" type="ORF">K3G42_028609</name>
</gene>
<dbReference type="Proteomes" id="UP000827872">
    <property type="component" value="Linkage Group LG06"/>
</dbReference>
<proteinExistence type="predicted"/>
<dbReference type="EMBL" id="CM037619">
    <property type="protein sequence ID" value="KAH8008269.1"/>
    <property type="molecule type" value="Genomic_DNA"/>
</dbReference>
<sequence length="352" mass="39485">MAQSSLEELVVEPRQELVALDHVKLDIAITGVTGAGKSSLVNALRNMTDHEEGSAKTGVMQTTMDLHGYPHPLFPNVTLWDLPGFGTLEYEPQEYFKKVNFNQYDFFIIVASERFNENDVLLAQEIKKMQKKYYYVYSKIDLDMDAGRRRPNFNENQVIEKIKTYCCENFRMAETLEKELDGLKRHALILALPVFSREILEKKTTAMETLIWKAAIVSCVLGAIPVPGLSLFCELGILVRTLLHFSKVFGLDEESLRRAAKQVSKDYQVLKSAVKKSPRSSEITPELVIGLLNKSVFCGTLIVFGLVFDFGPVLGLLAGPVSSFVTTLYMVKSFLKDVVEDAESVRAKAAEP</sequence>
<organism evidence="1 2">
    <name type="scientific">Sphaerodactylus townsendi</name>
    <dbReference type="NCBI Taxonomy" id="933632"/>
    <lineage>
        <taxon>Eukaryota</taxon>
        <taxon>Metazoa</taxon>
        <taxon>Chordata</taxon>
        <taxon>Craniata</taxon>
        <taxon>Vertebrata</taxon>
        <taxon>Euteleostomi</taxon>
        <taxon>Lepidosauria</taxon>
        <taxon>Squamata</taxon>
        <taxon>Bifurcata</taxon>
        <taxon>Gekkota</taxon>
        <taxon>Sphaerodactylidae</taxon>
        <taxon>Sphaerodactylus</taxon>
    </lineage>
</organism>
<comment type="caution">
    <text evidence="1">The sequence shown here is derived from an EMBL/GenBank/DDBJ whole genome shotgun (WGS) entry which is preliminary data.</text>
</comment>
<protein>
    <submittedName>
        <fullName evidence="1">Uncharacterized protein</fullName>
    </submittedName>
</protein>
<evidence type="ECO:0000313" key="2">
    <source>
        <dbReference type="Proteomes" id="UP000827872"/>
    </source>
</evidence>
<name>A0ACB8FSE3_9SAUR</name>
<reference evidence="1" key="1">
    <citation type="submission" date="2021-08" db="EMBL/GenBank/DDBJ databases">
        <title>The first chromosome-level gecko genome reveals the dynamic sex chromosomes of Neotropical dwarf geckos (Sphaerodactylidae: Sphaerodactylus).</title>
        <authorList>
            <person name="Pinto B.J."/>
            <person name="Keating S.E."/>
            <person name="Gamble T."/>
        </authorList>
    </citation>
    <scope>NUCLEOTIDE SEQUENCE</scope>
    <source>
        <strain evidence="1">TG3544</strain>
    </source>
</reference>
<keyword evidence="2" id="KW-1185">Reference proteome</keyword>
<accession>A0ACB8FSE3</accession>
<evidence type="ECO:0000313" key="1">
    <source>
        <dbReference type="EMBL" id="KAH8008269.1"/>
    </source>
</evidence>